<evidence type="ECO:0000259" key="6">
    <source>
        <dbReference type="PROSITE" id="PS51900"/>
    </source>
</evidence>
<evidence type="ECO:0000256" key="1">
    <source>
        <dbReference type="ARBA" id="ARBA00008857"/>
    </source>
</evidence>
<keyword evidence="2 4" id="KW-0238">DNA-binding</keyword>
<dbReference type="InterPro" id="IPR002104">
    <property type="entry name" value="Integrase_catalytic"/>
</dbReference>
<dbReference type="InterPro" id="IPR010998">
    <property type="entry name" value="Integrase_recombinase_N"/>
</dbReference>
<accession>A0A545ASP0</accession>
<evidence type="ECO:0000313" key="8">
    <source>
        <dbReference type="Proteomes" id="UP000317982"/>
    </source>
</evidence>
<dbReference type="OrthoDB" id="4529782at2"/>
<dbReference type="SUPFAM" id="SSF56349">
    <property type="entry name" value="DNA breaking-rejoining enzymes"/>
    <property type="match status" value="1"/>
</dbReference>
<dbReference type="GO" id="GO:0006310">
    <property type="term" value="P:DNA recombination"/>
    <property type="evidence" value="ECO:0007669"/>
    <property type="project" value="UniProtKB-KW"/>
</dbReference>
<dbReference type="InterPro" id="IPR013762">
    <property type="entry name" value="Integrase-like_cat_sf"/>
</dbReference>
<dbReference type="PANTHER" id="PTHR30349">
    <property type="entry name" value="PHAGE INTEGRASE-RELATED"/>
    <property type="match status" value="1"/>
</dbReference>
<dbReference type="GO" id="GO:0015074">
    <property type="term" value="P:DNA integration"/>
    <property type="evidence" value="ECO:0007669"/>
    <property type="project" value="InterPro"/>
</dbReference>
<organism evidence="7 8">
    <name type="scientific">Cryptosporangium phraense</name>
    <dbReference type="NCBI Taxonomy" id="2593070"/>
    <lineage>
        <taxon>Bacteria</taxon>
        <taxon>Bacillati</taxon>
        <taxon>Actinomycetota</taxon>
        <taxon>Actinomycetes</taxon>
        <taxon>Cryptosporangiales</taxon>
        <taxon>Cryptosporangiaceae</taxon>
        <taxon>Cryptosporangium</taxon>
    </lineage>
</organism>
<evidence type="ECO:0000313" key="7">
    <source>
        <dbReference type="EMBL" id="TQS44357.1"/>
    </source>
</evidence>
<dbReference type="Gene3D" id="1.10.150.130">
    <property type="match status" value="1"/>
</dbReference>
<dbReference type="Gene3D" id="1.10.443.10">
    <property type="entry name" value="Intergrase catalytic core"/>
    <property type="match status" value="1"/>
</dbReference>
<proteinExistence type="inferred from homology"/>
<dbReference type="InterPro" id="IPR044068">
    <property type="entry name" value="CB"/>
</dbReference>
<reference evidence="7 8" key="1">
    <citation type="submission" date="2019-07" db="EMBL/GenBank/DDBJ databases">
        <title>Cryptosporangium phraense sp. nov., isolated from plant litter.</title>
        <authorList>
            <person name="Suriyachadkun C."/>
        </authorList>
    </citation>
    <scope>NUCLEOTIDE SEQUENCE [LARGE SCALE GENOMIC DNA]</scope>
    <source>
        <strain evidence="7 8">A-T 5661</strain>
    </source>
</reference>
<feature type="domain" description="Tyr recombinase" evidence="5">
    <location>
        <begin position="106"/>
        <end position="291"/>
    </location>
</feature>
<feature type="domain" description="Core-binding (CB)" evidence="6">
    <location>
        <begin position="1"/>
        <end position="91"/>
    </location>
</feature>
<evidence type="ECO:0000259" key="5">
    <source>
        <dbReference type="PROSITE" id="PS51898"/>
    </source>
</evidence>
<evidence type="ECO:0000256" key="4">
    <source>
        <dbReference type="PROSITE-ProRule" id="PRU01248"/>
    </source>
</evidence>
<dbReference type="RefSeq" id="WP_142705348.1">
    <property type="nucleotide sequence ID" value="NZ_VIRS01000009.1"/>
</dbReference>
<keyword evidence="3" id="KW-0233">DNA recombination</keyword>
<keyword evidence="8" id="KW-1185">Reference proteome</keyword>
<protein>
    <submittedName>
        <fullName evidence="7">Tyrosine-type recombinase/integrase</fullName>
    </submittedName>
</protein>
<name>A0A545ASP0_9ACTN</name>
<dbReference type="InterPro" id="IPR011010">
    <property type="entry name" value="DNA_brk_join_enz"/>
</dbReference>
<dbReference type="Proteomes" id="UP000317982">
    <property type="component" value="Unassembled WGS sequence"/>
</dbReference>
<dbReference type="InterPro" id="IPR050090">
    <property type="entry name" value="Tyrosine_recombinase_XerCD"/>
</dbReference>
<sequence length="297" mass="33420">MTDAFTTYKAELAKPGQKLGEATRRKYTQRVRAYLDWLETGDHDGDPLTDVHARDGAVRDYRVMLKTQHKLAESTLNGYLAALDDFYTRRGMGRADIRRGQITRRTAPKALERRDVLRYLRAIERCASARDRAIGLLPYRAGLRIGEVVRLDIDDITLSARTGSLRVTGKGGAGGKIRHVDIHSELRVTLRAWLDERPKWDGGTPTAALFVNGRHGTRLTDRTAREIVCGFGSDLDFAPFGPHVLRHTFGTELRRAGVDLATIAELMGHRSLETTRLYTLPSEEERRAAIERLTVDE</sequence>
<comment type="similarity">
    <text evidence="1">Belongs to the 'phage' integrase family.</text>
</comment>
<evidence type="ECO:0000256" key="2">
    <source>
        <dbReference type="ARBA" id="ARBA00023125"/>
    </source>
</evidence>
<dbReference type="PANTHER" id="PTHR30349:SF41">
    <property type="entry name" value="INTEGRASE_RECOMBINASE PROTEIN MJ0367-RELATED"/>
    <property type="match status" value="1"/>
</dbReference>
<evidence type="ECO:0000256" key="3">
    <source>
        <dbReference type="ARBA" id="ARBA00023172"/>
    </source>
</evidence>
<dbReference type="GO" id="GO:0003677">
    <property type="term" value="F:DNA binding"/>
    <property type="evidence" value="ECO:0007669"/>
    <property type="project" value="UniProtKB-UniRule"/>
</dbReference>
<comment type="caution">
    <text evidence="7">The sequence shown here is derived from an EMBL/GenBank/DDBJ whole genome shotgun (WGS) entry which is preliminary data.</text>
</comment>
<dbReference type="InParanoid" id="A0A545ASP0"/>
<dbReference type="PROSITE" id="PS51898">
    <property type="entry name" value="TYR_RECOMBINASE"/>
    <property type="match status" value="1"/>
</dbReference>
<dbReference type="PROSITE" id="PS51900">
    <property type="entry name" value="CB"/>
    <property type="match status" value="1"/>
</dbReference>
<dbReference type="EMBL" id="VIRS01000009">
    <property type="protein sequence ID" value="TQS44357.1"/>
    <property type="molecule type" value="Genomic_DNA"/>
</dbReference>
<dbReference type="AlphaFoldDB" id="A0A545ASP0"/>
<gene>
    <name evidence="7" type="ORF">FL583_15605</name>
</gene>
<dbReference type="Pfam" id="PF00589">
    <property type="entry name" value="Phage_integrase"/>
    <property type="match status" value="1"/>
</dbReference>